<accession>A0A811JWG1</accession>
<dbReference type="SUPFAM" id="SSF54160">
    <property type="entry name" value="Chromo domain-like"/>
    <property type="match status" value="1"/>
</dbReference>
<evidence type="ECO:0000313" key="6">
    <source>
        <dbReference type="Proteomes" id="UP000614601"/>
    </source>
</evidence>
<feature type="compositionally biased region" description="Polar residues" evidence="3">
    <location>
        <begin position="115"/>
        <end position="130"/>
    </location>
</feature>
<dbReference type="PANTHER" id="PTHR22812">
    <property type="entry name" value="CHROMOBOX PROTEIN"/>
    <property type="match status" value="1"/>
</dbReference>
<dbReference type="AlphaFoldDB" id="A0A811JWG1"/>
<keyword evidence="2" id="KW-0539">Nucleus</keyword>
<feature type="domain" description="Chromo" evidence="4">
    <location>
        <begin position="11"/>
        <end position="70"/>
    </location>
</feature>
<evidence type="ECO:0000256" key="3">
    <source>
        <dbReference type="SAM" id="MobiDB-lite"/>
    </source>
</evidence>
<feature type="region of interest" description="Disordered" evidence="3">
    <location>
        <begin position="62"/>
        <end position="165"/>
    </location>
</feature>
<protein>
    <recommendedName>
        <fullName evidence="4">Chromo domain-containing protein</fullName>
    </recommendedName>
</protein>
<dbReference type="InterPro" id="IPR016197">
    <property type="entry name" value="Chromo-like_dom_sf"/>
</dbReference>
<dbReference type="Proteomes" id="UP000614601">
    <property type="component" value="Unassembled WGS sequence"/>
</dbReference>
<dbReference type="PRINTS" id="PR00504">
    <property type="entry name" value="CHROMODOMAIN"/>
</dbReference>
<sequence length="247" mass="28250">MSESAEEEEAYVVEAILDHRKVRGKKEYLIKWLGYDNKDDNTWEPVENCDCPELIEAYEAKQAEKKEKKGKLASKKRESSHRVKESPPKKTKSRAIVVDSDDDEEITVHREKESSIASKASRKSFSSPKKLTSEDVSDDAPTPSKRSRSSSQLESPKKPRESPMIDVETIEPPFKIVVKPNYRVEEEEAKAICGLVSEKDLWILVAFQDLSHLEAKDLEPTPYDVCRTHCPLLLLDYWKSRVAFVDP</sequence>
<dbReference type="EMBL" id="CAJFCW020000001">
    <property type="protein sequence ID" value="CAG9086285.1"/>
    <property type="molecule type" value="Genomic_DNA"/>
</dbReference>
<evidence type="ECO:0000259" key="4">
    <source>
        <dbReference type="PROSITE" id="PS50013"/>
    </source>
</evidence>
<dbReference type="PROSITE" id="PS50013">
    <property type="entry name" value="CHROMO_2"/>
    <property type="match status" value="1"/>
</dbReference>
<gene>
    <name evidence="5" type="ORF">BOKJ2_LOCUS2284</name>
</gene>
<dbReference type="OrthoDB" id="433924at2759"/>
<comment type="caution">
    <text evidence="5">The sequence shown here is derived from an EMBL/GenBank/DDBJ whole genome shotgun (WGS) entry which is preliminary data.</text>
</comment>
<feature type="compositionally biased region" description="Basic and acidic residues" evidence="3">
    <location>
        <begin position="75"/>
        <end position="88"/>
    </location>
</feature>
<dbReference type="InterPro" id="IPR023779">
    <property type="entry name" value="Chromodomain_CS"/>
</dbReference>
<organism evidence="5 6">
    <name type="scientific">Bursaphelenchus okinawaensis</name>
    <dbReference type="NCBI Taxonomy" id="465554"/>
    <lineage>
        <taxon>Eukaryota</taxon>
        <taxon>Metazoa</taxon>
        <taxon>Ecdysozoa</taxon>
        <taxon>Nematoda</taxon>
        <taxon>Chromadorea</taxon>
        <taxon>Rhabditida</taxon>
        <taxon>Tylenchina</taxon>
        <taxon>Tylenchomorpha</taxon>
        <taxon>Aphelenchoidea</taxon>
        <taxon>Aphelenchoididae</taxon>
        <taxon>Bursaphelenchus</taxon>
    </lineage>
</organism>
<dbReference type="InterPro" id="IPR000953">
    <property type="entry name" value="Chromo/chromo_shadow_dom"/>
</dbReference>
<keyword evidence="6" id="KW-1185">Reference proteome</keyword>
<comment type="subcellular location">
    <subcellularLocation>
        <location evidence="1">Nucleus</location>
    </subcellularLocation>
</comment>
<dbReference type="InterPro" id="IPR023780">
    <property type="entry name" value="Chromo_domain"/>
</dbReference>
<dbReference type="GO" id="GO:0005634">
    <property type="term" value="C:nucleus"/>
    <property type="evidence" value="ECO:0007669"/>
    <property type="project" value="UniProtKB-SubCell"/>
</dbReference>
<dbReference type="InterPro" id="IPR051219">
    <property type="entry name" value="Heterochromatin_chromo-domain"/>
</dbReference>
<evidence type="ECO:0000256" key="2">
    <source>
        <dbReference type="ARBA" id="ARBA00023242"/>
    </source>
</evidence>
<dbReference type="InterPro" id="IPR017984">
    <property type="entry name" value="Chromo_dom_subgr"/>
</dbReference>
<dbReference type="EMBL" id="CAJFDH010000001">
    <property type="protein sequence ID" value="CAD5207611.1"/>
    <property type="molecule type" value="Genomic_DNA"/>
</dbReference>
<dbReference type="Gene3D" id="2.40.50.40">
    <property type="match status" value="1"/>
</dbReference>
<evidence type="ECO:0000256" key="1">
    <source>
        <dbReference type="ARBA" id="ARBA00004123"/>
    </source>
</evidence>
<dbReference type="Proteomes" id="UP000783686">
    <property type="component" value="Unassembled WGS sequence"/>
</dbReference>
<proteinExistence type="predicted"/>
<dbReference type="SMART" id="SM00298">
    <property type="entry name" value="CHROMO"/>
    <property type="match status" value="1"/>
</dbReference>
<reference evidence="5" key="1">
    <citation type="submission" date="2020-09" db="EMBL/GenBank/DDBJ databases">
        <authorList>
            <person name="Kikuchi T."/>
        </authorList>
    </citation>
    <scope>NUCLEOTIDE SEQUENCE</scope>
    <source>
        <strain evidence="5">SH1</strain>
    </source>
</reference>
<dbReference type="PROSITE" id="PS00598">
    <property type="entry name" value="CHROMO_1"/>
    <property type="match status" value="1"/>
</dbReference>
<dbReference type="CDD" id="cd00024">
    <property type="entry name" value="CD_CSD"/>
    <property type="match status" value="1"/>
</dbReference>
<name>A0A811JWG1_9BILA</name>
<evidence type="ECO:0000313" key="5">
    <source>
        <dbReference type="EMBL" id="CAD5207611.1"/>
    </source>
</evidence>
<dbReference type="Pfam" id="PF00385">
    <property type="entry name" value="Chromo"/>
    <property type="match status" value="1"/>
</dbReference>